<dbReference type="PANTHER" id="PTHR31973">
    <property type="entry name" value="POLYPROTEIN, PUTATIVE-RELATED"/>
    <property type="match status" value="1"/>
</dbReference>
<dbReference type="PANTHER" id="PTHR31973:SF185">
    <property type="entry name" value="TRANSPOSASE, MUDR, PLANT, MULE TRANSPOSASE DOMAIN-CONTAINING PROTEIN"/>
    <property type="match status" value="1"/>
</dbReference>
<evidence type="ECO:0008006" key="4">
    <source>
        <dbReference type="Google" id="ProtNLM"/>
    </source>
</evidence>
<gene>
    <name evidence="2" type="ORF">LSAT_V11C500230870</name>
</gene>
<proteinExistence type="predicted"/>
<dbReference type="Proteomes" id="UP000235145">
    <property type="component" value="Unassembled WGS sequence"/>
</dbReference>
<name>A0A9R1XBT8_LACSA</name>
<dbReference type="EMBL" id="NBSK02000005">
    <property type="protein sequence ID" value="KAJ0206916.1"/>
    <property type="molecule type" value="Genomic_DNA"/>
</dbReference>
<protein>
    <recommendedName>
        <fullName evidence="4">MULE transposase domain-containing protein</fullName>
    </recommendedName>
</protein>
<feature type="region of interest" description="Disordered" evidence="1">
    <location>
        <begin position="1"/>
        <end position="25"/>
    </location>
</feature>
<evidence type="ECO:0000313" key="2">
    <source>
        <dbReference type="EMBL" id="KAJ0206916.1"/>
    </source>
</evidence>
<accession>A0A9R1XBT8</accession>
<reference evidence="2 3" key="1">
    <citation type="journal article" date="2017" name="Nat. Commun.">
        <title>Genome assembly with in vitro proximity ligation data and whole-genome triplication in lettuce.</title>
        <authorList>
            <person name="Reyes-Chin-Wo S."/>
            <person name="Wang Z."/>
            <person name="Yang X."/>
            <person name="Kozik A."/>
            <person name="Arikit S."/>
            <person name="Song C."/>
            <person name="Xia L."/>
            <person name="Froenicke L."/>
            <person name="Lavelle D.O."/>
            <person name="Truco M.J."/>
            <person name="Xia R."/>
            <person name="Zhu S."/>
            <person name="Xu C."/>
            <person name="Xu H."/>
            <person name="Xu X."/>
            <person name="Cox K."/>
            <person name="Korf I."/>
            <person name="Meyers B.C."/>
            <person name="Michelmore R.W."/>
        </authorList>
    </citation>
    <scope>NUCLEOTIDE SEQUENCE [LARGE SCALE GENOMIC DNA]</scope>
    <source>
        <strain evidence="3">cv. Salinas</strain>
        <tissue evidence="2">Seedlings</tissue>
    </source>
</reference>
<keyword evidence="3" id="KW-1185">Reference proteome</keyword>
<comment type="caution">
    <text evidence="2">The sequence shown here is derived from an EMBL/GenBank/DDBJ whole genome shotgun (WGS) entry which is preliminary data.</text>
</comment>
<dbReference type="AlphaFoldDB" id="A0A9R1XBT8"/>
<organism evidence="2 3">
    <name type="scientific">Lactuca sativa</name>
    <name type="common">Garden lettuce</name>
    <dbReference type="NCBI Taxonomy" id="4236"/>
    <lineage>
        <taxon>Eukaryota</taxon>
        <taxon>Viridiplantae</taxon>
        <taxon>Streptophyta</taxon>
        <taxon>Embryophyta</taxon>
        <taxon>Tracheophyta</taxon>
        <taxon>Spermatophyta</taxon>
        <taxon>Magnoliopsida</taxon>
        <taxon>eudicotyledons</taxon>
        <taxon>Gunneridae</taxon>
        <taxon>Pentapetalae</taxon>
        <taxon>asterids</taxon>
        <taxon>campanulids</taxon>
        <taxon>Asterales</taxon>
        <taxon>Asteraceae</taxon>
        <taxon>Cichorioideae</taxon>
        <taxon>Cichorieae</taxon>
        <taxon>Lactucinae</taxon>
        <taxon>Lactuca</taxon>
    </lineage>
</organism>
<evidence type="ECO:0000256" key="1">
    <source>
        <dbReference type="SAM" id="MobiDB-lite"/>
    </source>
</evidence>
<sequence>MDSGTNQFPGENHSGNGSSGVGRNQICNLLPMTTNHVPSYNDPVHGSDYRSKGKAVVQYYLTVDVDESVNDESKLMMLVDDGLKSVNESFQYKVKKSTKHMVKLSEKHTCSNTHLRPYHRQANKKVLGHFLKGILADSIGNMLRWKQIQRTLNDQKKNPGTVTHIKTSDDNKFEYFFMAIGLRPIIDDAHLKRKYLGTMFLAVNIDGNKQIIPIAFGVGKTESGES</sequence>
<evidence type="ECO:0000313" key="3">
    <source>
        <dbReference type="Proteomes" id="UP000235145"/>
    </source>
</evidence>